<keyword evidence="4" id="KW-0479">Metal-binding</keyword>
<dbReference type="Proteomes" id="UP001632037">
    <property type="component" value="Unassembled WGS sequence"/>
</dbReference>
<dbReference type="EMBL" id="JBIMZQ010000003">
    <property type="protein sequence ID" value="KAL3672572.1"/>
    <property type="molecule type" value="Genomic_DNA"/>
</dbReference>
<dbReference type="GO" id="GO:0004601">
    <property type="term" value="F:peroxidase activity"/>
    <property type="evidence" value="ECO:0007669"/>
    <property type="project" value="UniProtKB-KW"/>
</dbReference>
<evidence type="ECO:0000259" key="9">
    <source>
        <dbReference type="PROSITE" id="PS51405"/>
    </source>
</evidence>
<feature type="signal peptide" evidence="8">
    <location>
        <begin position="1"/>
        <end position="16"/>
    </location>
</feature>
<keyword evidence="2" id="KW-0575">Peroxidase</keyword>
<dbReference type="AlphaFoldDB" id="A0ABD3G092"/>
<comment type="cofactor">
    <cofactor evidence="1">
        <name>heme b</name>
        <dbReference type="ChEBI" id="CHEBI:60344"/>
    </cofactor>
</comment>
<gene>
    <name evidence="10" type="ORF">V7S43_001867</name>
</gene>
<evidence type="ECO:0000256" key="7">
    <source>
        <dbReference type="ARBA" id="ARBA00025795"/>
    </source>
</evidence>
<evidence type="ECO:0000313" key="11">
    <source>
        <dbReference type="Proteomes" id="UP001632037"/>
    </source>
</evidence>
<dbReference type="SUPFAM" id="SSF47571">
    <property type="entry name" value="Cloroperoxidase"/>
    <property type="match status" value="1"/>
</dbReference>
<organism evidence="10 11">
    <name type="scientific">Phytophthora oleae</name>
    <dbReference type="NCBI Taxonomy" id="2107226"/>
    <lineage>
        <taxon>Eukaryota</taxon>
        <taxon>Sar</taxon>
        <taxon>Stramenopiles</taxon>
        <taxon>Oomycota</taxon>
        <taxon>Peronosporomycetes</taxon>
        <taxon>Peronosporales</taxon>
        <taxon>Peronosporaceae</taxon>
        <taxon>Phytophthora</taxon>
    </lineage>
</organism>
<dbReference type="GO" id="GO:0046872">
    <property type="term" value="F:metal ion binding"/>
    <property type="evidence" value="ECO:0007669"/>
    <property type="project" value="UniProtKB-KW"/>
</dbReference>
<dbReference type="Gene3D" id="1.10.489.10">
    <property type="entry name" value="Chloroperoxidase-like"/>
    <property type="match status" value="1"/>
</dbReference>
<evidence type="ECO:0000256" key="5">
    <source>
        <dbReference type="ARBA" id="ARBA00023002"/>
    </source>
</evidence>
<comment type="similarity">
    <text evidence="7">Belongs to the chloroperoxidase family.</text>
</comment>
<dbReference type="PANTHER" id="PTHR33577:SF9">
    <property type="entry name" value="PEROXIDASE STCC"/>
    <property type="match status" value="1"/>
</dbReference>
<dbReference type="PANTHER" id="PTHR33577">
    <property type="entry name" value="STERIGMATOCYSTIN BIOSYNTHESIS PEROXIDASE STCC-RELATED"/>
    <property type="match status" value="1"/>
</dbReference>
<name>A0ABD3G092_9STRA</name>
<keyword evidence="6" id="KW-0408">Iron</keyword>
<feature type="chain" id="PRO_5044768870" description="Heme haloperoxidase family profile domain-containing protein" evidence="8">
    <location>
        <begin position="17"/>
        <end position="258"/>
    </location>
</feature>
<keyword evidence="8" id="KW-0732">Signal</keyword>
<proteinExistence type="inferred from homology"/>
<evidence type="ECO:0000256" key="2">
    <source>
        <dbReference type="ARBA" id="ARBA00022559"/>
    </source>
</evidence>
<comment type="caution">
    <text evidence="10">The sequence shown here is derived from an EMBL/GenBank/DDBJ whole genome shotgun (WGS) entry which is preliminary data.</text>
</comment>
<evidence type="ECO:0000256" key="3">
    <source>
        <dbReference type="ARBA" id="ARBA00022617"/>
    </source>
</evidence>
<evidence type="ECO:0000256" key="4">
    <source>
        <dbReference type="ARBA" id="ARBA00022723"/>
    </source>
</evidence>
<reference evidence="10 11" key="1">
    <citation type="submission" date="2024-09" db="EMBL/GenBank/DDBJ databases">
        <title>Genome sequencing and assembly of Phytophthora oleae, isolate VK10A, causative agent of rot of olive drupes.</title>
        <authorList>
            <person name="Conti Taguali S."/>
            <person name="Riolo M."/>
            <person name="La Spada F."/>
            <person name="Cacciola S.O."/>
            <person name="Dionisio G."/>
        </authorList>
    </citation>
    <scope>NUCLEOTIDE SEQUENCE [LARGE SCALE GENOMIC DNA]</scope>
    <source>
        <strain evidence="10 11">VK10A</strain>
    </source>
</reference>
<keyword evidence="3" id="KW-0349">Heme</keyword>
<keyword evidence="11" id="KW-1185">Reference proteome</keyword>
<evidence type="ECO:0000256" key="6">
    <source>
        <dbReference type="ARBA" id="ARBA00023004"/>
    </source>
</evidence>
<evidence type="ECO:0000256" key="8">
    <source>
        <dbReference type="SAM" id="SignalP"/>
    </source>
</evidence>
<dbReference type="InterPro" id="IPR000028">
    <property type="entry name" value="Chloroperoxidase"/>
</dbReference>
<dbReference type="PROSITE" id="PS51405">
    <property type="entry name" value="HEME_HALOPEROXIDASE"/>
    <property type="match status" value="1"/>
</dbReference>
<dbReference type="Pfam" id="PF01328">
    <property type="entry name" value="Peroxidase_2"/>
    <property type="match status" value="1"/>
</dbReference>
<evidence type="ECO:0000313" key="10">
    <source>
        <dbReference type="EMBL" id="KAL3672572.1"/>
    </source>
</evidence>
<protein>
    <recommendedName>
        <fullName evidence="9">Heme haloperoxidase family profile domain-containing protein</fullName>
    </recommendedName>
</protein>
<evidence type="ECO:0000256" key="1">
    <source>
        <dbReference type="ARBA" id="ARBA00001970"/>
    </source>
</evidence>
<sequence length="258" mass="27838">MTTATLLTALVCGALGIALNSLFVVDNVQPVSLTTGQHEYFRAKDDDVGNGSFAYFRSPCPALNALANHGHIPRDGKELTPAILGGGIMKVYNIDKKLLDLIFLAIPSKFTLADLNFINHDASLVHVDAFFQVEPFKVNETLADALFASAEAIGDQGGRLLTKQTVARFRRLRETECACTNPAYSMSSLASFVAYGEAAFVLLGLGDYASASISVEHARSFLVDERIPLDFRPSKTPITITSVLAATAELKLRAWLGL</sequence>
<accession>A0ABD3G092</accession>
<feature type="domain" description="Heme haloperoxidase family profile" evidence="9">
    <location>
        <begin position="36"/>
        <end position="245"/>
    </location>
</feature>
<keyword evidence="5" id="KW-0560">Oxidoreductase</keyword>
<dbReference type="InterPro" id="IPR036851">
    <property type="entry name" value="Chloroperoxidase-like_sf"/>
</dbReference>